<proteinExistence type="predicted"/>
<comment type="caution">
    <text evidence="2">The sequence shown here is derived from an EMBL/GenBank/DDBJ whole genome shotgun (WGS) entry which is preliminary data.</text>
</comment>
<name>A0A8H6Y6N7_9AGAR</name>
<sequence>MIITSDSKDVKQAPEDVQQTPKDVAGSSSQFKMPSLRPMIFGYETRVEPTGEQKPHICPRCKNASVFSSTNKEQIVVMFVAVSSNATASWLCTTEKCGWSAPLDRDPMSWEPAPAYSPSSEPPKLVDA</sequence>
<dbReference type="Proteomes" id="UP000620124">
    <property type="component" value="Unassembled WGS sequence"/>
</dbReference>
<reference evidence="2" key="1">
    <citation type="submission" date="2020-05" db="EMBL/GenBank/DDBJ databases">
        <title>Mycena genomes resolve the evolution of fungal bioluminescence.</title>
        <authorList>
            <person name="Tsai I.J."/>
        </authorList>
    </citation>
    <scope>NUCLEOTIDE SEQUENCE</scope>
    <source>
        <strain evidence="2">CCC161011</strain>
    </source>
</reference>
<feature type="compositionally biased region" description="Low complexity" evidence="1">
    <location>
        <begin position="109"/>
        <end position="128"/>
    </location>
</feature>
<keyword evidence="3" id="KW-1185">Reference proteome</keyword>
<feature type="compositionally biased region" description="Polar residues" evidence="1">
    <location>
        <begin position="17"/>
        <end position="32"/>
    </location>
</feature>
<evidence type="ECO:0000313" key="2">
    <source>
        <dbReference type="EMBL" id="KAF7353642.1"/>
    </source>
</evidence>
<dbReference type="AlphaFoldDB" id="A0A8H6Y6N7"/>
<accession>A0A8H6Y6N7</accession>
<dbReference type="EMBL" id="JACAZI010000008">
    <property type="protein sequence ID" value="KAF7353642.1"/>
    <property type="molecule type" value="Genomic_DNA"/>
</dbReference>
<organism evidence="2 3">
    <name type="scientific">Mycena venus</name>
    <dbReference type="NCBI Taxonomy" id="2733690"/>
    <lineage>
        <taxon>Eukaryota</taxon>
        <taxon>Fungi</taxon>
        <taxon>Dikarya</taxon>
        <taxon>Basidiomycota</taxon>
        <taxon>Agaricomycotina</taxon>
        <taxon>Agaricomycetes</taxon>
        <taxon>Agaricomycetidae</taxon>
        <taxon>Agaricales</taxon>
        <taxon>Marasmiineae</taxon>
        <taxon>Mycenaceae</taxon>
        <taxon>Mycena</taxon>
    </lineage>
</organism>
<gene>
    <name evidence="2" type="ORF">MVEN_01048900</name>
</gene>
<evidence type="ECO:0000256" key="1">
    <source>
        <dbReference type="SAM" id="MobiDB-lite"/>
    </source>
</evidence>
<protein>
    <submittedName>
        <fullName evidence="2">Uncharacterized protein</fullName>
    </submittedName>
</protein>
<evidence type="ECO:0000313" key="3">
    <source>
        <dbReference type="Proteomes" id="UP000620124"/>
    </source>
</evidence>
<dbReference type="OrthoDB" id="5545479at2759"/>
<feature type="region of interest" description="Disordered" evidence="1">
    <location>
        <begin position="1"/>
        <end position="33"/>
    </location>
</feature>
<feature type="compositionally biased region" description="Basic and acidic residues" evidence="1">
    <location>
        <begin position="1"/>
        <end position="14"/>
    </location>
</feature>
<feature type="region of interest" description="Disordered" evidence="1">
    <location>
        <begin position="108"/>
        <end position="128"/>
    </location>
</feature>